<evidence type="ECO:0000313" key="2">
    <source>
        <dbReference type="EMBL" id="THX03299.1"/>
    </source>
</evidence>
<dbReference type="AlphaFoldDB" id="A0A4S9C9K5"/>
<keyword evidence="1" id="KW-0732">Signal</keyword>
<gene>
    <name evidence="2" type="ORF">D6D13_07739</name>
</gene>
<name>A0A4S9C9K5_AURPU</name>
<dbReference type="PANTHER" id="PTHR36578:SF2">
    <property type="entry name" value="PA14 DOMAIN-CONTAINING PROTEIN"/>
    <property type="match status" value="1"/>
</dbReference>
<accession>A0A4S9C9K5</accession>
<dbReference type="EMBL" id="QZAS01000033">
    <property type="protein sequence ID" value="THX03299.1"/>
    <property type="molecule type" value="Genomic_DNA"/>
</dbReference>
<feature type="chain" id="PRO_5020985054" description="Apple domain-containing protein" evidence="1">
    <location>
        <begin position="18"/>
        <end position="734"/>
    </location>
</feature>
<sequence>MLNKALAFSALAALAAAAPRPQLINLDEIPDYTPTVTMVPGLTAQVVTYDPTAAISAAAADVTDSPLLQEKRDLLQARAACAAQPTMANVYNIDVSSASAFRADTIAAGKANNAVTPSGYALNFQNSGKASSAYGYLGYQTVSSYDPSICANKCNSITGCLAFNIYFERDPTVEPGTGCTNPSAFANIKCSYWGGNLDTTTLTNGGQMRSSFEVAIAGSNGYTTTKYQVISGYTTPKFLNTAVMNAPTDCNGADTYMGYKLFNEAVFDARLCSAACDAQSAYNIANPPSDGSKPKLCKFFNTYILNKNGVGQGQYCSMYTEQWSSTYATNTGQNRGSDKYTMSFSFMYGNTTDDGTPACASTDSTFCSAYINYIPPVSTIVSSFTPAPTTVTSTQVNAVTSTIYTATITAAAGHAARVRRDGNGTETGLDYSISIIESIDPSYTNKPVDSPQTATSTGLARRALATPAKFANWPASRISASCSIIATGRATTTVVSTASAPQTTVAVTSASTTTVYGTLTVPGVQLASPTAIIGSLSGSPGSYDDLYYHLDLPFPIGAFGKTSSSIWLEINGCVSLNTGFGDFVNERLPSTNMADTTLLGYWDDLYIYQGTQQGIYYDITGEVGSRVLQFEFYTSAYQRRTEYFHFIMTFYENQVGLVKYKYFDVSYNGLSATVGAQSRTGMLSPLPLTVVKNDVGTDLFPAGKFLQYSFNQAVINPGLEITIDTNAGTMTHTG</sequence>
<evidence type="ECO:0008006" key="3">
    <source>
        <dbReference type="Google" id="ProtNLM"/>
    </source>
</evidence>
<proteinExistence type="predicted"/>
<feature type="signal peptide" evidence="1">
    <location>
        <begin position="1"/>
        <end position="17"/>
    </location>
</feature>
<protein>
    <recommendedName>
        <fullName evidence="3">Apple domain-containing protein</fullName>
    </recommendedName>
</protein>
<organism evidence="2">
    <name type="scientific">Aureobasidium pullulans</name>
    <name type="common">Black yeast</name>
    <name type="synonym">Pullularia pullulans</name>
    <dbReference type="NCBI Taxonomy" id="5580"/>
    <lineage>
        <taxon>Eukaryota</taxon>
        <taxon>Fungi</taxon>
        <taxon>Dikarya</taxon>
        <taxon>Ascomycota</taxon>
        <taxon>Pezizomycotina</taxon>
        <taxon>Dothideomycetes</taxon>
        <taxon>Dothideomycetidae</taxon>
        <taxon>Dothideales</taxon>
        <taxon>Saccotheciaceae</taxon>
        <taxon>Aureobasidium</taxon>
    </lineage>
</organism>
<comment type="caution">
    <text evidence="2">The sequence shown here is derived from an EMBL/GenBank/DDBJ whole genome shotgun (WGS) entry which is preliminary data.</text>
</comment>
<dbReference type="PANTHER" id="PTHR36578">
    <property type="entry name" value="CHROMOSOME 15, WHOLE GENOME SHOTGUN SEQUENCE"/>
    <property type="match status" value="1"/>
</dbReference>
<evidence type="ECO:0000256" key="1">
    <source>
        <dbReference type="SAM" id="SignalP"/>
    </source>
</evidence>
<reference evidence="2" key="1">
    <citation type="submission" date="2018-10" db="EMBL/GenBank/DDBJ databases">
        <title>Fifty Aureobasidium pullulans genomes reveal a recombining polyextremotolerant generalist.</title>
        <authorList>
            <person name="Gostincar C."/>
            <person name="Turk M."/>
            <person name="Zajc J."/>
            <person name="Gunde-Cimerman N."/>
        </authorList>
    </citation>
    <scope>NUCLEOTIDE SEQUENCE [LARGE SCALE GENOMIC DNA]</scope>
    <source>
        <strain evidence="2">EXF-10085</strain>
    </source>
</reference>